<dbReference type="HAMAP" id="MF_01477">
    <property type="entry name" value="Iojap_RsfS"/>
    <property type="match status" value="1"/>
</dbReference>
<gene>
    <name evidence="2 3" type="primary">rsfS</name>
    <name evidence="3" type="ORF">ENI00_01000</name>
</gene>
<dbReference type="GO" id="GO:0043023">
    <property type="term" value="F:ribosomal large subunit binding"/>
    <property type="evidence" value="ECO:0007669"/>
    <property type="project" value="TreeGrafter"/>
</dbReference>
<name>A0A831R0M0_9GAMM</name>
<comment type="similarity">
    <text evidence="1 2">Belongs to the Iojap/RsfS family.</text>
</comment>
<comment type="subunit">
    <text evidence="2">Interacts with ribosomal protein uL14 (rplN).</text>
</comment>
<proteinExistence type="inferred from homology"/>
<dbReference type="InterPro" id="IPR043519">
    <property type="entry name" value="NT_sf"/>
</dbReference>
<dbReference type="EMBL" id="DRGY01000006">
    <property type="protein sequence ID" value="HEA50903.1"/>
    <property type="molecule type" value="Genomic_DNA"/>
</dbReference>
<dbReference type="Proteomes" id="UP000885748">
    <property type="component" value="Unassembled WGS sequence"/>
</dbReference>
<dbReference type="NCBIfam" id="TIGR00090">
    <property type="entry name" value="rsfS_iojap_ybeB"/>
    <property type="match status" value="1"/>
</dbReference>
<keyword evidence="2" id="KW-0963">Cytoplasm</keyword>
<dbReference type="Pfam" id="PF02410">
    <property type="entry name" value="RsfS"/>
    <property type="match status" value="1"/>
</dbReference>
<organism evidence="3">
    <name type="scientific">Marinobacter antarcticus</name>
    <dbReference type="NCBI Taxonomy" id="564117"/>
    <lineage>
        <taxon>Bacteria</taxon>
        <taxon>Pseudomonadati</taxon>
        <taxon>Pseudomonadota</taxon>
        <taxon>Gammaproteobacteria</taxon>
        <taxon>Pseudomonadales</taxon>
        <taxon>Marinobacteraceae</taxon>
        <taxon>Marinobacter</taxon>
    </lineage>
</organism>
<evidence type="ECO:0000256" key="1">
    <source>
        <dbReference type="ARBA" id="ARBA00010574"/>
    </source>
</evidence>
<dbReference type="PANTHER" id="PTHR21043:SF0">
    <property type="entry name" value="MITOCHONDRIAL ASSEMBLY OF RIBOSOMAL LARGE SUBUNIT PROTEIN 1"/>
    <property type="match status" value="1"/>
</dbReference>
<dbReference type="Gene3D" id="3.30.460.10">
    <property type="entry name" value="Beta Polymerase, domain 2"/>
    <property type="match status" value="1"/>
</dbReference>
<dbReference type="InterPro" id="IPR004394">
    <property type="entry name" value="Iojap/RsfS/C7orf30"/>
</dbReference>
<comment type="subcellular location">
    <subcellularLocation>
        <location evidence="2">Cytoplasm</location>
    </subcellularLocation>
</comment>
<comment type="caution">
    <text evidence="3">The sequence shown here is derived from an EMBL/GenBank/DDBJ whole genome shotgun (WGS) entry which is preliminary data.</text>
</comment>
<accession>A0A831R0M0</accession>
<evidence type="ECO:0000256" key="2">
    <source>
        <dbReference type="HAMAP-Rule" id="MF_01477"/>
    </source>
</evidence>
<protein>
    <recommendedName>
        <fullName evidence="2">Ribosomal silencing factor RsfS</fullName>
    </recommendedName>
</protein>
<keyword evidence="2" id="KW-0678">Repressor</keyword>
<dbReference type="GO" id="GO:0042256">
    <property type="term" value="P:cytosolic ribosome assembly"/>
    <property type="evidence" value="ECO:0007669"/>
    <property type="project" value="UniProtKB-UniRule"/>
</dbReference>
<dbReference type="GO" id="GO:0005737">
    <property type="term" value="C:cytoplasm"/>
    <property type="evidence" value="ECO:0007669"/>
    <property type="project" value="UniProtKB-SubCell"/>
</dbReference>
<dbReference type="PANTHER" id="PTHR21043">
    <property type="entry name" value="IOJAP SUPERFAMILY ORTHOLOG"/>
    <property type="match status" value="1"/>
</dbReference>
<comment type="function">
    <text evidence="2">Functions as a ribosomal silencing factor. Interacts with ribosomal protein uL14 (rplN), blocking formation of intersubunit bridge B8. Prevents association of the 30S and 50S ribosomal subunits and the formation of functional ribosomes, thus repressing translation.</text>
</comment>
<dbReference type="RefSeq" id="WP_304097531.1">
    <property type="nucleotide sequence ID" value="NZ_DRGY01000006.1"/>
</dbReference>
<dbReference type="GO" id="GO:0017148">
    <property type="term" value="P:negative regulation of translation"/>
    <property type="evidence" value="ECO:0007669"/>
    <property type="project" value="UniProtKB-UniRule"/>
</dbReference>
<dbReference type="GO" id="GO:0090071">
    <property type="term" value="P:negative regulation of ribosome biogenesis"/>
    <property type="evidence" value="ECO:0007669"/>
    <property type="project" value="UniProtKB-UniRule"/>
</dbReference>
<keyword evidence="2" id="KW-0810">Translation regulation</keyword>
<reference evidence="3" key="1">
    <citation type="journal article" date="2020" name="mSystems">
        <title>Genome- and Community-Level Interaction Insights into Carbon Utilization and Element Cycling Functions of Hydrothermarchaeota in Hydrothermal Sediment.</title>
        <authorList>
            <person name="Zhou Z."/>
            <person name="Liu Y."/>
            <person name="Xu W."/>
            <person name="Pan J."/>
            <person name="Luo Z.H."/>
            <person name="Li M."/>
        </authorList>
    </citation>
    <scope>NUCLEOTIDE SEQUENCE [LARGE SCALE GENOMIC DNA]</scope>
    <source>
        <strain evidence="3">HyVt-357</strain>
    </source>
</reference>
<evidence type="ECO:0000313" key="3">
    <source>
        <dbReference type="EMBL" id="HEA50903.1"/>
    </source>
</evidence>
<sequence length="118" mass="12635">MQAEQLKDLIVNALEDVKAKDISVVDVRDRTSVTDFMVLASGTSSRHIKSLADSVVVDAKEQGVSIGSVEGGGGSDWILVDMGDVVVHVMLPAAREFYDLERFWRDAPDADAGVAGSE</sequence>
<dbReference type="AlphaFoldDB" id="A0A831R0M0"/>
<dbReference type="SUPFAM" id="SSF81301">
    <property type="entry name" value="Nucleotidyltransferase"/>
    <property type="match status" value="1"/>
</dbReference>